<dbReference type="GO" id="GO:0005829">
    <property type="term" value="C:cytosol"/>
    <property type="evidence" value="ECO:0007669"/>
    <property type="project" value="GOC"/>
</dbReference>
<dbReference type="PANTHER" id="PTHR12965:SF0">
    <property type="entry name" value="VACUOLAR PROTEIN SORTING-ASSOCIATED PROTEIN 54"/>
    <property type="match status" value="1"/>
</dbReference>
<keyword evidence="6" id="KW-0175">Coiled coil</keyword>
<evidence type="ECO:0000256" key="6">
    <source>
        <dbReference type="ARBA" id="ARBA00023054"/>
    </source>
</evidence>
<dbReference type="GO" id="GO:0019905">
    <property type="term" value="F:syntaxin binding"/>
    <property type="evidence" value="ECO:0007669"/>
    <property type="project" value="TreeGrafter"/>
</dbReference>
<proteinExistence type="inferred from homology"/>
<evidence type="ECO:0000256" key="4">
    <source>
        <dbReference type="ARBA" id="ARBA00022927"/>
    </source>
</evidence>
<dbReference type="Proteomes" id="UP000765509">
    <property type="component" value="Unassembled WGS sequence"/>
</dbReference>
<evidence type="ECO:0000313" key="8">
    <source>
        <dbReference type="EMBL" id="MBW0528006.1"/>
    </source>
</evidence>
<comment type="similarity">
    <text evidence="2">Belongs to the VPS54 family.</text>
</comment>
<comment type="subcellular location">
    <subcellularLocation>
        <location evidence="1">Golgi apparatus</location>
        <location evidence="1">trans-Golgi network</location>
    </subcellularLocation>
</comment>
<dbReference type="InterPro" id="IPR039745">
    <property type="entry name" value="Vps54"/>
</dbReference>
<keyword evidence="5" id="KW-0333">Golgi apparatus</keyword>
<evidence type="ECO:0000259" key="7">
    <source>
        <dbReference type="Pfam" id="PF07928"/>
    </source>
</evidence>
<dbReference type="InterPro" id="IPR012501">
    <property type="entry name" value="Vps54_C"/>
</dbReference>
<accession>A0A9Q3F078</accession>
<sequence>MIVALRGVLVRQAKAFLQSFHQKKITESAKVLEQQKWTQVEITSQIQKIVNVIISSAMEDSKLFILPKQLSIVTSELTESPKIIPLSKQLEIEGMPFHTVSAILESLNTLEYYLKIVIKCSILTTNTMGKIIEFIKVFNSRTCQVVLGEGAI</sequence>
<keyword evidence="3" id="KW-0813">Transport</keyword>
<evidence type="ECO:0000256" key="3">
    <source>
        <dbReference type="ARBA" id="ARBA00022448"/>
    </source>
</evidence>
<evidence type="ECO:0000256" key="2">
    <source>
        <dbReference type="ARBA" id="ARBA00009150"/>
    </source>
</evidence>
<comment type="caution">
    <text evidence="8">The sequence shown here is derived from an EMBL/GenBank/DDBJ whole genome shotgun (WGS) entry which is preliminary data.</text>
</comment>
<gene>
    <name evidence="8" type="ORF">O181_067721</name>
</gene>
<dbReference type="Pfam" id="PF07928">
    <property type="entry name" value="Vps54"/>
    <property type="match status" value="1"/>
</dbReference>
<evidence type="ECO:0000313" key="9">
    <source>
        <dbReference type="Proteomes" id="UP000765509"/>
    </source>
</evidence>
<reference evidence="8" key="1">
    <citation type="submission" date="2021-03" db="EMBL/GenBank/DDBJ databases">
        <title>Draft genome sequence of rust myrtle Austropuccinia psidii MF-1, a brazilian biotype.</title>
        <authorList>
            <person name="Quecine M.C."/>
            <person name="Pachon D.M.R."/>
            <person name="Bonatelli M.L."/>
            <person name="Correr F.H."/>
            <person name="Franceschini L.M."/>
            <person name="Leite T.F."/>
            <person name="Margarido G.R.A."/>
            <person name="Almeida C.A."/>
            <person name="Ferrarezi J.A."/>
            <person name="Labate C.A."/>
        </authorList>
    </citation>
    <scope>NUCLEOTIDE SEQUENCE</scope>
    <source>
        <strain evidence="8">MF-1</strain>
    </source>
</reference>
<protein>
    <recommendedName>
        <fullName evidence="7">Vacuolar protein sorting-associated protein 54 C-terminal domain-containing protein</fullName>
    </recommendedName>
</protein>
<keyword evidence="9" id="KW-1185">Reference proteome</keyword>
<dbReference type="GO" id="GO:0015031">
    <property type="term" value="P:protein transport"/>
    <property type="evidence" value="ECO:0007669"/>
    <property type="project" value="UniProtKB-KW"/>
</dbReference>
<organism evidence="8 9">
    <name type="scientific">Austropuccinia psidii MF-1</name>
    <dbReference type="NCBI Taxonomy" id="1389203"/>
    <lineage>
        <taxon>Eukaryota</taxon>
        <taxon>Fungi</taxon>
        <taxon>Dikarya</taxon>
        <taxon>Basidiomycota</taxon>
        <taxon>Pucciniomycotina</taxon>
        <taxon>Pucciniomycetes</taxon>
        <taxon>Pucciniales</taxon>
        <taxon>Sphaerophragmiaceae</taxon>
        <taxon>Austropuccinia</taxon>
    </lineage>
</organism>
<dbReference type="GO" id="GO:0042147">
    <property type="term" value="P:retrograde transport, endosome to Golgi"/>
    <property type="evidence" value="ECO:0007669"/>
    <property type="project" value="InterPro"/>
</dbReference>
<keyword evidence="4" id="KW-0653">Protein transport</keyword>
<dbReference type="OrthoDB" id="10259024at2759"/>
<evidence type="ECO:0000256" key="1">
    <source>
        <dbReference type="ARBA" id="ARBA00004601"/>
    </source>
</evidence>
<dbReference type="EMBL" id="AVOT02034002">
    <property type="protein sequence ID" value="MBW0528006.1"/>
    <property type="molecule type" value="Genomic_DNA"/>
</dbReference>
<feature type="domain" description="Vacuolar protein sorting-associated protein 54 C-terminal" evidence="7">
    <location>
        <begin position="96"/>
        <end position="152"/>
    </location>
</feature>
<dbReference type="AlphaFoldDB" id="A0A9Q3F078"/>
<dbReference type="GO" id="GO:0000938">
    <property type="term" value="C:GARP complex"/>
    <property type="evidence" value="ECO:0007669"/>
    <property type="project" value="InterPro"/>
</dbReference>
<dbReference type="PANTHER" id="PTHR12965">
    <property type="entry name" value="VACUOLAR PROTEIN SORTING 54"/>
    <property type="match status" value="1"/>
</dbReference>
<dbReference type="GO" id="GO:0006896">
    <property type="term" value="P:Golgi to vacuole transport"/>
    <property type="evidence" value="ECO:0007669"/>
    <property type="project" value="TreeGrafter"/>
</dbReference>
<evidence type="ECO:0000256" key="5">
    <source>
        <dbReference type="ARBA" id="ARBA00023034"/>
    </source>
</evidence>
<name>A0A9Q3F078_9BASI</name>